<accession>A0ABT4VF34</accession>
<dbReference type="InterPro" id="IPR001173">
    <property type="entry name" value="Glyco_trans_2-like"/>
</dbReference>
<organism evidence="2 3">
    <name type="scientific">Helicobacter ibis</name>
    <dbReference type="NCBI Taxonomy" id="2962633"/>
    <lineage>
        <taxon>Bacteria</taxon>
        <taxon>Pseudomonadati</taxon>
        <taxon>Campylobacterota</taxon>
        <taxon>Epsilonproteobacteria</taxon>
        <taxon>Campylobacterales</taxon>
        <taxon>Helicobacteraceae</taxon>
        <taxon>Helicobacter</taxon>
    </lineage>
</organism>
<dbReference type="SUPFAM" id="SSF53448">
    <property type="entry name" value="Nucleotide-diphospho-sugar transferases"/>
    <property type="match status" value="1"/>
</dbReference>
<protein>
    <submittedName>
        <fullName evidence="2">Glycosyltransferase</fullName>
        <ecNumber evidence="2">2.4.-.-</ecNumber>
    </submittedName>
</protein>
<dbReference type="Proteomes" id="UP001210261">
    <property type="component" value="Unassembled WGS sequence"/>
</dbReference>
<dbReference type="InterPro" id="IPR029044">
    <property type="entry name" value="Nucleotide-diphossugar_trans"/>
</dbReference>
<dbReference type="Gene3D" id="3.90.550.10">
    <property type="entry name" value="Spore Coat Polysaccharide Biosynthesis Protein SpsA, Chain A"/>
    <property type="match status" value="1"/>
</dbReference>
<dbReference type="GO" id="GO:0016757">
    <property type="term" value="F:glycosyltransferase activity"/>
    <property type="evidence" value="ECO:0007669"/>
    <property type="project" value="UniProtKB-KW"/>
</dbReference>
<comment type="caution">
    <text evidence="2">The sequence shown here is derived from an EMBL/GenBank/DDBJ whole genome shotgun (WGS) entry which is preliminary data.</text>
</comment>
<feature type="domain" description="Glycosyltransferase 2-like" evidence="1">
    <location>
        <begin position="5"/>
        <end position="135"/>
    </location>
</feature>
<sequence>MVKLTILMPNYNNATYIGQAIDSILMQKTRYQYKIIISDDASSDDSLKIIELYKQKYKNTIKVLKQKRNLGLTLNMLKLYNEAKSEYFCVLDSDDYWTDELKIEKALSFLEEHKNYTSYQGKTLIKQDGTEKIYMDYTNNHTCLFSQYLTKSEKQQYMQISGGGGQDNIINAPISFPTMGHTSSSIFRNIALHTKHTQDFFKKATRYDMYGGDSFRNLLHLIYGCSYHSTDVDSVYNMHGSGDWSANNDDLQTYRNAVFWHDFWGFSGKKFLLFISTSYDLFIGMVNKTDEIKYTKNDNPKKKIPQMLRNYNENMEAIINLLKRYPNA</sequence>
<keyword evidence="2" id="KW-0808">Transferase</keyword>
<dbReference type="PANTHER" id="PTHR22916">
    <property type="entry name" value="GLYCOSYLTRANSFERASE"/>
    <property type="match status" value="1"/>
</dbReference>
<reference evidence="2 3" key="1">
    <citation type="submission" date="2023-01" db="EMBL/GenBank/DDBJ databases">
        <title>Description of Helicobacter ibis sp. nov. isolated from faecal droppings of black-faced ibis (Theristicus melanopis).</title>
        <authorList>
            <person name="Lopez-Cantillo M."/>
            <person name="Vidal-Veuthey B."/>
            <person name="Mella A."/>
            <person name="De La Haba R."/>
            <person name="Collado L."/>
        </authorList>
    </citation>
    <scope>NUCLEOTIDE SEQUENCE [LARGE SCALE GENOMIC DNA]</scope>
    <source>
        <strain evidence="2 3">A82</strain>
    </source>
</reference>
<dbReference type="Pfam" id="PF00535">
    <property type="entry name" value="Glycos_transf_2"/>
    <property type="match status" value="1"/>
</dbReference>
<proteinExistence type="predicted"/>
<name>A0ABT4VF34_9HELI</name>
<evidence type="ECO:0000313" key="2">
    <source>
        <dbReference type="EMBL" id="MDA3969299.1"/>
    </source>
</evidence>
<keyword evidence="3" id="KW-1185">Reference proteome</keyword>
<gene>
    <name evidence="2" type="ORF">PF021_06360</name>
</gene>
<dbReference type="PANTHER" id="PTHR22916:SF3">
    <property type="entry name" value="UDP-GLCNAC:BETAGAL BETA-1,3-N-ACETYLGLUCOSAMINYLTRANSFERASE-LIKE PROTEIN 1"/>
    <property type="match status" value="1"/>
</dbReference>
<dbReference type="EC" id="2.4.-.-" evidence="2"/>
<evidence type="ECO:0000259" key="1">
    <source>
        <dbReference type="Pfam" id="PF00535"/>
    </source>
</evidence>
<dbReference type="EMBL" id="JAQHXR010000003">
    <property type="protein sequence ID" value="MDA3969299.1"/>
    <property type="molecule type" value="Genomic_DNA"/>
</dbReference>
<dbReference type="RefSeq" id="WP_271021638.1">
    <property type="nucleotide sequence ID" value="NZ_JAQHXR010000003.1"/>
</dbReference>
<keyword evidence="2" id="KW-0328">Glycosyltransferase</keyword>
<evidence type="ECO:0000313" key="3">
    <source>
        <dbReference type="Proteomes" id="UP001210261"/>
    </source>
</evidence>